<proteinExistence type="predicted"/>
<dbReference type="SUPFAM" id="SSF52047">
    <property type="entry name" value="RNI-like"/>
    <property type="match status" value="1"/>
</dbReference>
<gene>
    <name evidence="2" type="ORF">FIBSPDRAFT_1041230</name>
</gene>
<dbReference type="Proteomes" id="UP000076532">
    <property type="component" value="Unassembled WGS sequence"/>
</dbReference>
<feature type="compositionally biased region" description="Acidic residues" evidence="1">
    <location>
        <begin position="434"/>
        <end position="488"/>
    </location>
</feature>
<evidence type="ECO:0000313" key="2">
    <source>
        <dbReference type="EMBL" id="KZP25878.1"/>
    </source>
</evidence>
<dbReference type="AlphaFoldDB" id="A0A166P9W2"/>
<dbReference type="InterPro" id="IPR032675">
    <property type="entry name" value="LRR_dom_sf"/>
</dbReference>
<protein>
    <submittedName>
        <fullName evidence="2">Uncharacterized protein</fullName>
    </submittedName>
</protein>
<dbReference type="Gene3D" id="3.80.10.10">
    <property type="entry name" value="Ribonuclease Inhibitor"/>
    <property type="match status" value="1"/>
</dbReference>
<evidence type="ECO:0000256" key="1">
    <source>
        <dbReference type="SAM" id="MobiDB-lite"/>
    </source>
</evidence>
<sequence>MAEPHPKIDTSPAIQAPIDTLPNELLSDILMMSAVSPPVDPEQLPFALLVSSISRRWREVAILSQALWSELFFTADPRSESWCTNLFLPRSGTHPLDISINLLRRRESMHMPVVTIINKLLPHCDRWRKLCIRKVYGIETCAIQHMIQDISVPLLQHFELLCDRECIDEDGPHVPSLVDGAPALTSVKLRGLCLECVPPLANLTSFQYTSKASSVTQSQMESLVAASPALRVLHLRLIGFEASESGPINIPSLRELSLNFRSWDPFDTEPLHLFASMVAPALESLELVSLNATPGDLNALFQRFPNYPHPQTLKLSKFLLAGLASWDTLLGLFPTVTSLYLLAPTAEPTLSLLPALKSVTYHLNHTMWHESCVQWLCRHVQDCQGTPRAMKTVRIGHGMPGGIVYSANYRTLQDLVDLEELPDDADSLQNAWIEDDELESEEEDDESEEEDDESDEEDDEEDLGDLWEDQWEDENSDYELGSEDENEWGSDYVVEV</sequence>
<accession>A0A166P9W2</accession>
<evidence type="ECO:0000313" key="3">
    <source>
        <dbReference type="Proteomes" id="UP000076532"/>
    </source>
</evidence>
<dbReference type="EMBL" id="KV417518">
    <property type="protein sequence ID" value="KZP25878.1"/>
    <property type="molecule type" value="Genomic_DNA"/>
</dbReference>
<dbReference type="OrthoDB" id="2884925at2759"/>
<feature type="region of interest" description="Disordered" evidence="1">
    <location>
        <begin position="434"/>
        <end position="496"/>
    </location>
</feature>
<dbReference type="STRING" id="436010.A0A166P9W2"/>
<reference evidence="2 3" key="1">
    <citation type="journal article" date="2016" name="Mol. Biol. Evol.">
        <title>Comparative Genomics of Early-Diverging Mushroom-Forming Fungi Provides Insights into the Origins of Lignocellulose Decay Capabilities.</title>
        <authorList>
            <person name="Nagy L.G."/>
            <person name="Riley R."/>
            <person name="Tritt A."/>
            <person name="Adam C."/>
            <person name="Daum C."/>
            <person name="Floudas D."/>
            <person name="Sun H."/>
            <person name="Yadav J.S."/>
            <person name="Pangilinan J."/>
            <person name="Larsson K.H."/>
            <person name="Matsuura K."/>
            <person name="Barry K."/>
            <person name="Labutti K."/>
            <person name="Kuo R."/>
            <person name="Ohm R.A."/>
            <person name="Bhattacharya S.S."/>
            <person name="Shirouzu T."/>
            <person name="Yoshinaga Y."/>
            <person name="Martin F.M."/>
            <person name="Grigoriev I.V."/>
            <person name="Hibbett D.S."/>
        </authorList>
    </citation>
    <scope>NUCLEOTIDE SEQUENCE [LARGE SCALE GENOMIC DNA]</scope>
    <source>
        <strain evidence="2 3">CBS 109695</strain>
    </source>
</reference>
<name>A0A166P9W2_9AGAM</name>
<keyword evidence="3" id="KW-1185">Reference proteome</keyword>
<organism evidence="2 3">
    <name type="scientific">Athelia psychrophila</name>
    <dbReference type="NCBI Taxonomy" id="1759441"/>
    <lineage>
        <taxon>Eukaryota</taxon>
        <taxon>Fungi</taxon>
        <taxon>Dikarya</taxon>
        <taxon>Basidiomycota</taxon>
        <taxon>Agaricomycotina</taxon>
        <taxon>Agaricomycetes</taxon>
        <taxon>Agaricomycetidae</taxon>
        <taxon>Atheliales</taxon>
        <taxon>Atheliaceae</taxon>
        <taxon>Athelia</taxon>
    </lineage>
</organism>